<dbReference type="SUPFAM" id="SSF51604">
    <property type="entry name" value="Enolase C-terminal domain-like"/>
    <property type="match status" value="1"/>
</dbReference>
<keyword evidence="2" id="KW-1185">Reference proteome</keyword>
<protein>
    <recommendedName>
        <fullName evidence="3">Enolase C-terminal domain-containing protein</fullName>
    </recommendedName>
</protein>
<proteinExistence type="predicted"/>
<organism evidence="1 2">
    <name type="scientific">Pseudonocardia nematodicida</name>
    <dbReference type="NCBI Taxonomy" id="1206997"/>
    <lineage>
        <taxon>Bacteria</taxon>
        <taxon>Bacillati</taxon>
        <taxon>Actinomycetota</taxon>
        <taxon>Actinomycetes</taxon>
        <taxon>Pseudonocardiales</taxon>
        <taxon>Pseudonocardiaceae</taxon>
        <taxon>Pseudonocardia</taxon>
    </lineage>
</organism>
<evidence type="ECO:0008006" key="3">
    <source>
        <dbReference type="Google" id="ProtNLM"/>
    </source>
</evidence>
<dbReference type="RefSeq" id="WP_349299962.1">
    <property type="nucleotide sequence ID" value="NZ_JBEDNQ010000008.1"/>
</dbReference>
<reference evidence="1 2" key="1">
    <citation type="submission" date="2024-03" db="EMBL/GenBank/DDBJ databases">
        <title>Draft genome sequence of Pseudonocardia nematodicida JCM 31783.</title>
        <authorList>
            <person name="Butdee W."/>
            <person name="Duangmal K."/>
        </authorList>
    </citation>
    <scope>NUCLEOTIDE SEQUENCE [LARGE SCALE GENOMIC DNA]</scope>
    <source>
        <strain evidence="1 2">JCM 31783</strain>
    </source>
</reference>
<evidence type="ECO:0000313" key="2">
    <source>
        <dbReference type="Proteomes" id="UP001494902"/>
    </source>
</evidence>
<accession>A0ABV1KFT7</accession>
<dbReference type="Gene3D" id="3.20.20.120">
    <property type="entry name" value="Enolase-like C-terminal domain"/>
    <property type="match status" value="1"/>
</dbReference>
<comment type="caution">
    <text evidence="1">The sequence shown here is derived from an EMBL/GenBank/DDBJ whole genome shotgun (WGS) entry which is preliminary data.</text>
</comment>
<gene>
    <name evidence="1" type="ORF">WIS52_19955</name>
</gene>
<dbReference type="EMBL" id="JBEDNQ010000008">
    <property type="protein sequence ID" value="MEQ3552748.1"/>
    <property type="molecule type" value="Genomic_DNA"/>
</dbReference>
<name>A0ABV1KFT7_9PSEU</name>
<dbReference type="InterPro" id="IPR036849">
    <property type="entry name" value="Enolase-like_C_sf"/>
</dbReference>
<sequence>MPTSFCDLVLRPADLEWLEPMFHERLKLENGRMLVPDRPGLGFSLTDQARAWTSDRVDVTSPG</sequence>
<dbReference type="Proteomes" id="UP001494902">
    <property type="component" value="Unassembled WGS sequence"/>
</dbReference>
<evidence type="ECO:0000313" key="1">
    <source>
        <dbReference type="EMBL" id="MEQ3552748.1"/>
    </source>
</evidence>